<evidence type="ECO:0000313" key="2">
    <source>
        <dbReference type="Proteomes" id="UP001500002"/>
    </source>
</evidence>
<keyword evidence="2" id="KW-1185">Reference proteome</keyword>
<proteinExistence type="predicted"/>
<dbReference type="EMBL" id="BAAANJ010000005">
    <property type="protein sequence ID" value="GAA1807880.1"/>
    <property type="molecule type" value="Genomic_DNA"/>
</dbReference>
<dbReference type="RefSeq" id="WP_425545920.1">
    <property type="nucleotide sequence ID" value="NZ_BAAANJ010000005.1"/>
</dbReference>
<organism evidence="1 2">
    <name type="scientific">Agromyces neolithicus</name>
    <dbReference type="NCBI Taxonomy" id="269420"/>
    <lineage>
        <taxon>Bacteria</taxon>
        <taxon>Bacillati</taxon>
        <taxon>Actinomycetota</taxon>
        <taxon>Actinomycetes</taxon>
        <taxon>Micrococcales</taxon>
        <taxon>Microbacteriaceae</taxon>
        <taxon>Agromyces</taxon>
    </lineage>
</organism>
<name>A0ABN2M3E3_9MICO</name>
<reference evidence="1 2" key="1">
    <citation type="journal article" date="2019" name="Int. J. Syst. Evol. Microbiol.">
        <title>The Global Catalogue of Microorganisms (GCM) 10K type strain sequencing project: providing services to taxonomists for standard genome sequencing and annotation.</title>
        <authorList>
            <consortium name="The Broad Institute Genomics Platform"/>
            <consortium name="The Broad Institute Genome Sequencing Center for Infectious Disease"/>
            <person name="Wu L."/>
            <person name="Ma J."/>
        </authorList>
    </citation>
    <scope>NUCLEOTIDE SEQUENCE [LARGE SCALE GENOMIC DNA]</scope>
    <source>
        <strain evidence="1 2">JCM 14322</strain>
    </source>
</reference>
<comment type="caution">
    <text evidence="1">The sequence shown here is derived from an EMBL/GenBank/DDBJ whole genome shotgun (WGS) entry which is preliminary data.</text>
</comment>
<accession>A0ABN2M3E3</accession>
<gene>
    <name evidence="1" type="ORF">GCM10009749_15260</name>
</gene>
<sequence length="145" mass="15900">MVFAFDDDHSMGVLLSRARDAWAWARSSTLKGDLRYSPTTAFATFPWPDPTPAQREAVAAASVALYAKRSELCVEHGLGLTKLYNLMDEGGFTELAALHKQLDEAVAAAYGWPKSVAQQPTELVARLNELNRRIAEGELAYAPFA</sequence>
<protein>
    <submittedName>
        <fullName evidence="1">Uncharacterized protein</fullName>
    </submittedName>
</protein>
<evidence type="ECO:0000313" key="1">
    <source>
        <dbReference type="EMBL" id="GAA1807880.1"/>
    </source>
</evidence>
<dbReference type="Proteomes" id="UP001500002">
    <property type="component" value="Unassembled WGS sequence"/>
</dbReference>